<evidence type="ECO:0000313" key="1">
    <source>
        <dbReference type="EMBL" id="GIM28841.1"/>
    </source>
</evidence>
<dbReference type="Proteomes" id="UP000679179">
    <property type="component" value="Unassembled WGS sequence"/>
</dbReference>
<protein>
    <submittedName>
        <fullName evidence="1">Uncharacterized protein</fullName>
    </submittedName>
</protein>
<accession>A0A919S024</accession>
<proteinExistence type="predicted"/>
<reference evidence="1" key="1">
    <citation type="submission" date="2021-03" db="EMBL/GenBank/DDBJ databases">
        <title>Taxonomic study of Clostridium polyendosporum from meadow-gley soil under rice.</title>
        <authorList>
            <person name="Kobayashi H."/>
            <person name="Tanizawa Y."/>
            <person name="Yagura M."/>
        </authorList>
    </citation>
    <scope>NUCLEOTIDE SEQUENCE</scope>
    <source>
        <strain evidence="1">JCM 30710</strain>
    </source>
</reference>
<comment type="caution">
    <text evidence="1">The sequence shown here is derived from an EMBL/GenBank/DDBJ whole genome shotgun (WGS) entry which is preliminary data.</text>
</comment>
<dbReference type="AlphaFoldDB" id="A0A919S024"/>
<gene>
    <name evidence="1" type="ORF">CPJCM30710_15070</name>
</gene>
<organism evidence="1 2">
    <name type="scientific">Clostridium polyendosporum</name>
    <dbReference type="NCBI Taxonomy" id="69208"/>
    <lineage>
        <taxon>Bacteria</taxon>
        <taxon>Bacillati</taxon>
        <taxon>Bacillota</taxon>
        <taxon>Clostridia</taxon>
        <taxon>Eubacteriales</taxon>
        <taxon>Clostridiaceae</taxon>
        <taxon>Clostridium</taxon>
    </lineage>
</organism>
<name>A0A919S024_9CLOT</name>
<sequence>MVEITSMSKTYKMSILLSFYNRGELKININDEDIYVSMRDFYSKGSNAIDMIEDKSTLSFKEWDKSKYVKKAKENPIKFLQKTHGDFFYTEGNNFCLNKGLEVYKSNKIFIENFKDAIDLRTMQYYKNRFDNKGKDE</sequence>
<evidence type="ECO:0000313" key="2">
    <source>
        <dbReference type="Proteomes" id="UP000679179"/>
    </source>
</evidence>
<dbReference type="EMBL" id="BOPZ01000010">
    <property type="protein sequence ID" value="GIM28841.1"/>
    <property type="molecule type" value="Genomic_DNA"/>
</dbReference>
<keyword evidence="2" id="KW-1185">Reference proteome</keyword>